<accession>A0A5B8YLE6</accession>
<dbReference type="PANTHER" id="PTHR10357:SF216">
    <property type="entry name" value="MALTOOLIGOSYL TREHALOSE SYNTHASE-RELATED"/>
    <property type="match status" value="1"/>
</dbReference>
<feature type="domain" description="Glycosyl hydrolase family 13 catalytic" evidence="1">
    <location>
        <begin position="11"/>
        <end position="458"/>
    </location>
</feature>
<proteinExistence type="predicted"/>
<protein>
    <submittedName>
        <fullName evidence="2">Malto-oligosyltrehalose synthase</fullName>
    </submittedName>
</protein>
<dbReference type="RefSeq" id="WP_146831560.1">
    <property type="nucleotide sequence ID" value="NZ_CP042476.1"/>
</dbReference>
<sequence>MIQPDTTYRLQLSPQFTFKDLDRILDYLDDLGISTIYSAPFFKASKGSMHGYDILDPFTINPEIGTLEEFKAIGDRMKKKEMTWIQDIVPNHMAFHPNNPWIKDIFELGPQSRFYNYFDIDWGFKDLNKVFTPFLGSSLEEALDQEELKLVFNEKGIFIEYFDAQYPVNIDTYITLLREGGESYWLNRFISFSENCEQWNEIKQSFLENVFKNDELEKRLGAEINSINNSKKSLKEILRLQYFVLIHWQKTETEINYRRFFTINGLICLRMEEAEVFNNYHTFIKELCDEGYIHGLRIDHIDGLFDPESYLQRLRETLGENFYIIVEKILEFEEKLPRQWPVHGTSGYEFLAQANHLFTQTKGQEEFTFEYEKISPKIPNYESLIYQKKLFILKERMGGELHNLWLLLKSNELLPEVFPEENLWKDALAAFLGAFPVYRVYPRKFPLKPKQIQIIAAAYLKATAEFPGLEKELKYLNELYMGEAQKDKSKMLHFLQRCQQFSGPLAAKGVEDTSFYIYNRLIAHNEVGDSPGNFGLSVKGFHQKMLQRSKENSLSLNATATHDTKRGEDARMRLDVLSEIPGEWFKIVGEWRAIAQTFRKDQNIPDKNEEYFIYQSLLGNLPFKENDDEFLERTGAYLQKVLREAKIHSNWATPDEVYENKVFEFIKDLLENENFRKSFDPFWSKVAGFGAIKSIGQCLIKITAPGIPDIYQGTELWDFSYVDPDNRRAVDYALRTNYVADFRTFSKSNLSKKIHSLKLNYINGKIKMYVLSKSLITRRREKDIYQKGEYVPLTLKGKGSKNFISYARVLGEEWRLIVVPVFVTGIFDPETLKPRNGYLSDVFISLPENAPLEWDYIFSGKSSITEEGLIPVQDFISEFPVALLKNRKQTWT</sequence>
<evidence type="ECO:0000313" key="2">
    <source>
        <dbReference type="EMBL" id="QED37086.1"/>
    </source>
</evidence>
<keyword evidence="3" id="KW-1185">Reference proteome</keyword>
<dbReference type="KEGG" id="anp:FK178_04890"/>
<dbReference type="InterPro" id="IPR006047">
    <property type="entry name" value="GH13_cat_dom"/>
</dbReference>
<reference evidence="2 3" key="1">
    <citation type="submission" date="2019-08" db="EMBL/GenBank/DDBJ databases">
        <title>Antarcticibacterium arcticum sp. nov., a bacterium isolated from marine sediment of the Canadian Beaufort Sea.</title>
        <authorList>
            <person name="Lee Y.M."/>
            <person name="Baek K."/>
            <person name="Lee D.-H."/>
            <person name="Shin S.C."/>
            <person name="Jin Y.K."/>
            <person name="Park Y."/>
        </authorList>
    </citation>
    <scope>NUCLEOTIDE SEQUENCE [LARGE SCALE GENOMIC DNA]</scope>
    <source>
        <strain evidence="2 3">PAMC 28998</strain>
    </source>
</reference>
<evidence type="ECO:0000259" key="1">
    <source>
        <dbReference type="SMART" id="SM00642"/>
    </source>
</evidence>
<organism evidence="2 3">
    <name type="scientific">Antarcticibacterium arcticum</name>
    <dbReference type="NCBI Taxonomy" id="2585771"/>
    <lineage>
        <taxon>Bacteria</taxon>
        <taxon>Pseudomonadati</taxon>
        <taxon>Bacteroidota</taxon>
        <taxon>Flavobacteriia</taxon>
        <taxon>Flavobacteriales</taxon>
        <taxon>Flavobacteriaceae</taxon>
        <taxon>Antarcticibacterium</taxon>
    </lineage>
</organism>
<dbReference type="GO" id="GO:0047470">
    <property type="term" value="F:(1,4)-alpha-D-glucan 1-alpha-D-glucosylmutase activity"/>
    <property type="evidence" value="ECO:0007669"/>
    <property type="project" value="TreeGrafter"/>
</dbReference>
<dbReference type="SMART" id="SM00642">
    <property type="entry name" value="Aamy"/>
    <property type="match status" value="1"/>
</dbReference>
<dbReference type="InterPro" id="IPR013797">
    <property type="entry name" value="Maltooligo_trehalose_synth_4"/>
</dbReference>
<dbReference type="CDD" id="cd11336">
    <property type="entry name" value="AmyAc_MTSase"/>
    <property type="match status" value="1"/>
</dbReference>
<dbReference type="NCBIfam" id="TIGR02401">
    <property type="entry name" value="trehalose_TreY"/>
    <property type="match status" value="1"/>
</dbReference>
<dbReference type="Gene3D" id="1.10.10.470">
    <property type="entry name" value="Maltooligosyl trehalose synthase, domain 4"/>
    <property type="match status" value="1"/>
</dbReference>
<dbReference type="SUPFAM" id="SSF51445">
    <property type="entry name" value="(Trans)glycosidases"/>
    <property type="match status" value="1"/>
</dbReference>
<dbReference type="InterPro" id="IPR017853">
    <property type="entry name" value="GH"/>
</dbReference>
<dbReference type="Gene3D" id="3.20.20.80">
    <property type="entry name" value="Glycosidases"/>
    <property type="match status" value="1"/>
</dbReference>
<gene>
    <name evidence="2" type="primary">treY</name>
    <name evidence="2" type="ORF">FK178_04890</name>
</gene>
<dbReference type="Gene3D" id="1.10.150.200">
    <property type="entry name" value="Maltooligosyl trehalose synthase, domain 3"/>
    <property type="match status" value="1"/>
</dbReference>
<dbReference type="GO" id="GO:0005992">
    <property type="term" value="P:trehalose biosynthetic process"/>
    <property type="evidence" value="ECO:0007669"/>
    <property type="project" value="TreeGrafter"/>
</dbReference>
<dbReference type="GO" id="GO:0030980">
    <property type="term" value="P:alpha-glucan catabolic process"/>
    <property type="evidence" value="ECO:0007669"/>
    <property type="project" value="TreeGrafter"/>
</dbReference>
<dbReference type="EMBL" id="CP042476">
    <property type="protein sequence ID" value="QED37086.1"/>
    <property type="molecule type" value="Genomic_DNA"/>
</dbReference>
<evidence type="ECO:0000313" key="3">
    <source>
        <dbReference type="Proteomes" id="UP000321954"/>
    </source>
</evidence>
<name>A0A5B8YLE6_9FLAO</name>
<dbReference type="AlphaFoldDB" id="A0A5B8YLE6"/>
<dbReference type="Pfam" id="PF00128">
    <property type="entry name" value="Alpha-amylase"/>
    <property type="match status" value="1"/>
</dbReference>
<dbReference type="PANTHER" id="PTHR10357">
    <property type="entry name" value="ALPHA-AMYLASE FAMILY MEMBER"/>
    <property type="match status" value="1"/>
</dbReference>
<dbReference type="OrthoDB" id="9811841at2"/>
<dbReference type="InterPro" id="IPR012767">
    <property type="entry name" value="Trehalose_TreY"/>
</dbReference>
<dbReference type="Proteomes" id="UP000321954">
    <property type="component" value="Chromosome"/>
</dbReference>
<dbReference type="Gene3D" id="3.30.1590.10">
    <property type="entry name" value="Maltooligosyl trehalose synthase, domain 2"/>
    <property type="match status" value="1"/>
</dbReference>